<feature type="transmembrane region" description="Helical" evidence="1">
    <location>
        <begin position="360"/>
        <end position="377"/>
    </location>
</feature>
<name>A0A2M7LKH8_9BACT</name>
<feature type="transmembrane region" description="Helical" evidence="1">
    <location>
        <begin position="335"/>
        <end position="353"/>
    </location>
</feature>
<feature type="transmembrane region" description="Helical" evidence="1">
    <location>
        <begin position="195"/>
        <end position="213"/>
    </location>
</feature>
<protein>
    <recommendedName>
        <fullName evidence="4">DUF2079 domain-containing protein</fullName>
    </recommendedName>
</protein>
<keyword evidence="1" id="KW-0472">Membrane</keyword>
<evidence type="ECO:0008006" key="4">
    <source>
        <dbReference type="Google" id="ProtNLM"/>
    </source>
</evidence>
<reference evidence="3" key="1">
    <citation type="submission" date="2017-09" db="EMBL/GenBank/DDBJ databases">
        <title>Depth-based differentiation of microbial function through sediment-hosted aquifers and enrichment of novel symbionts in the deep terrestrial subsurface.</title>
        <authorList>
            <person name="Probst A.J."/>
            <person name="Ladd B."/>
            <person name="Jarett J.K."/>
            <person name="Geller-Mcgrath D.E."/>
            <person name="Sieber C.M.K."/>
            <person name="Emerson J.B."/>
            <person name="Anantharaman K."/>
            <person name="Thomas B.C."/>
            <person name="Malmstrom R."/>
            <person name="Stieglmeier M."/>
            <person name="Klingl A."/>
            <person name="Woyke T."/>
            <person name="Ryan C.M."/>
            <person name="Banfield J.F."/>
        </authorList>
    </citation>
    <scope>NUCLEOTIDE SEQUENCE [LARGE SCALE GENOMIC DNA]</scope>
</reference>
<proteinExistence type="predicted"/>
<dbReference type="EMBL" id="PFJH01000111">
    <property type="protein sequence ID" value="PIX68549.1"/>
    <property type="molecule type" value="Genomic_DNA"/>
</dbReference>
<dbReference type="Proteomes" id="UP000228500">
    <property type="component" value="Unassembled WGS sequence"/>
</dbReference>
<feature type="transmembrane region" description="Helical" evidence="1">
    <location>
        <begin position="12"/>
        <end position="32"/>
    </location>
</feature>
<feature type="transmembrane region" description="Helical" evidence="1">
    <location>
        <begin position="225"/>
        <end position="247"/>
    </location>
</feature>
<evidence type="ECO:0000256" key="1">
    <source>
        <dbReference type="SAM" id="Phobius"/>
    </source>
</evidence>
<gene>
    <name evidence="2" type="ORF">COZ40_02680</name>
</gene>
<dbReference type="AlphaFoldDB" id="A0A2M7LKH8"/>
<accession>A0A2M7LKH8</accession>
<feature type="transmembrane region" description="Helical" evidence="1">
    <location>
        <begin position="104"/>
        <end position="126"/>
    </location>
</feature>
<organism evidence="2 3">
    <name type="scientific">Candidatus Roizmanbacteria bacterium CG_4_10_14_3_um_filter_39_13</name>
    <dbReference type="NCBI Taxonomy" id="1974831"/>
    <lineage>
        <taxon>Bacteria</taxon>
        <taxon>Candidatus Roizmaniibacteriota</taxon>
    </lineage>
</organism>
<feature type="transmembrane region" description="Helical" evidence="1">
    <location>
        <begin position="294"/>
        <end position="315"/>
    </location>
</feature>
<keyword evidence="1" id="KW-0812">Transmembrane</keyword>
<feature type="transmembrane region" description="Helical" evidence="1">
    <location>
        <begin position="267"/>
        <end position="287"/>
    </location>
</feature>
<evidence type="ECO:0000313" key="3">
    <source>
        <dbReference type="Proteomes" id="UP000228500"/>
    </source>
</evidence>
<keyword evidence="1" id="KW-1133">Transmembrane helix</keyword>
<dbReference type="InterPro" id="IPR018650">
    <property type="entry name" value="STSV1_Orf64"/>
</dbReference>
<sequence length="490" mass="57203">MNFLKKYWQEILLGFITLSYIVYFSLFSILRYRTLYAHYFDLGIMHQTVYNTFMSLKTGDFTRFLELTNPHGFDQVKRMAIHNDIFLAFLAPLYFVYSGPETLLILQTVVIALGAIAVYGISKIVFNKTHNVRLISLFFSFAYLMYPPLQRMNQFDFHAVALATPLLLFMFYCYLNKRYVISFLCAGMVLLTKEQVGLTLAFFGFFVLFQNWLQIRRRVCNKRELLFAGILVMMGLGWFLISMMQIIPHFRHGVHFALGYFGDFGDSPLNVFLGLIKNPLLVFQYVFRKDTYDYLYNILGPIGFLSFLSPLHLLIAAPEFAINLLSESGAMRNIYFHYTAVITPFVFISALYGFRFLRTYTWIFVTLLTVCTIYFSATTSPLPYSSGREVLPFTSPKADITDIYVWKEKLQDEQIKVMATGSLAPLFSSRRYLYNFSERYDLADYIVLSREEVYNGYESFKMIVPYEKLVNDVKYSNIYKNGSFEVYKKL</sequence>
<comment type="caution">
    <text evidence="2">The sequence shown here is derived from an EMBL/GenBank/DDBJ whole genome shotgun (WGS) entry which is preliminary data.</text>
</comment>
<dbReference type="Pfam" id="PF09852">
    <property type="entry name" value="DUF2079"/>
    <property type="match status" value="1"/>
</dbReference>
<feature type="transmembrane region" description="Helical" evidence="1">
    <location>
        <begin position="156"/>
        <end position="175"/>
    </location>
</feature>
<evidence type="ECO:0000313" key="2">
    <source>
        <dbReference type="EMBL" id="PIX68549.1"/>
    </source>
</evidence>